<dbReference type="PANTHER" id="PTHR13976">
    <property type="entry name" value="HETEROGENEOUS NUCLEAR RIBONUCLEOPROTEIN-RELATED"/>
    <property type="match status" value="1"/>
</dbReference>
<comment type="subcellular location">
    <subcellularLocation>
        <location evidence="1">Nucleus</location>
    </subcellularLocation>
</comment>
<evidence type="ECO:0000256" key="4">
    <source>
        <dbReference type="ARBA" id="ARBA00022664"/>
    </source>
</evidence>
<dbReference type="GO" id="GO:0005634">
    <property type="term" value="C:nucleus"/>
    <property type="evidence" value="ECO:0007669"/>
    <property type="project" value="UniProtKB-SubCell"/>
</dbReference>
<keyword evidence="9" id="KW-0539">Nucleus</keyword>
<comment type="caution">
    <text evidence="12">The sequence shown here is derived from an EMBL/GenBank/DDBJ whole genome shotgun (WGS) entry which is preliminary data.</text>
</comment>
<dbReference type="Gene3D" id="3.30.70.330">
    <property type="match status" value="3"/>
</dbReference>
<gene>
    <name evidence="12" type="ORF">V1264_012816</name>
</gene>
<evidence type="ECO:0000256" key="10">
    <source>
        <dbReference type="PROSITE-ProRule" id="PRU00176"/>
    </source>
</evidence>
<dbReference type="GO" id="GO:0003723">
    <property type="term" value="F:RNA binding"/>
    <property type="evidence" value="ECO:0007669"/>
    <property type="project" value="UniProtKB-UniRule"/>
</dbReference>
<reference evidence="12 13" key="1">
    <citation type="submission" date="2024-02" db="EMBL/GenBank/DDBJ databases">
        <title>Chromosome-scale genome assembly of the rough periwinkle Littorina saxatilis.</title>
        <authorList>
            <person name="De Jode A."/>
            <person name="Faria R."/>
            <person name="Formenti G."/>
            <person name="Sims Y."/>
            <person name="Smith T.P."/>
            <person name="Tracey A."/>
            <person name="Wood J.M.D."/>
            <person name="Zagrodzka Z.B."/>
            <person name="Johannesson K."/>
            <person name="Butlin R.K."/>
            <person name="Leder E.H."/>
        </authorList>
    </citation>
    <scope>NUCLEOTIDE SEQUENCE [LARGE SCALE GENOMIC DNA]</scope>
    <source>
        <strain evidence="12">Snail1</strain>
        <tissue evidence="12">Muscle</tissue>
    </source>
</reference>
<dbReference type="FunFam" id="3.30.70.330:FF:000131">
    <property type="entry name" value="Heterogeneous nuclear ribonucleoprotein h3 isoform"/>
    <property type="match status" value="1"/>
</dbReference>
<dbReference type="GO" id="GO:0006397">
    <property type="term" value="P:mRNA processing"/>
    <property type="evidence" value="ECO:0007669"/>
    <property type="project" value="UniProtKB-KW"/>
</dbReference>
<dbReference type="EMBL" id="JBAMIC010000002">
    <property type="protein sequence ID" value="KAK7113545.1"/>
    <property type="molecule type" value="Genomic_DNA"/>
</dbReference>
<protein>
    <recommendedName>
        <fullName evidence="11">RRM domain-containing protein</fullName>
    </recommendedName>
</protein>
<keyword evidence="5" id="KW-0677">Repeat</keyword>
<dbReference type="PRINTS" id="PR01228">
    <property type="entry name" value="EGGSHELL"/>
</dbReference>
<keyword evidence="7 10" id="KW-0694">RNA-binding</keyword>
<evidence type="ECO:0000313" key="12">
    <source>
        <dbReference type="EMBL" id="KAK7113545.1"/>
    </source>
</evidence>
<dbReference type="InterPro" id="IPR050666">
    <property type="entry name" value="ESRP"/>
</dbReference>
<dbReference type="Proteomes" id="UP001374579">
    <property type="component" value="Unassembled WGS sequence"/>
</dbReference>
<evidence type="ECO:0000256" key="5">
    <source>
        <dbReference type="ARBA" id="ARBA00022737"/>
    </source>
</evidence>
<evidence type="ECO:0000256" key="7">
    <source>
        <dbReference type="ARBA" id="ARBA00022884"/>
    </source>
</evidence>
<keyword evidence="4" id="KW-0507">mRNA processing</keyword>
<keyword evidence="3" id="KW-0597">Phosphoprotein</keyword>
<dbReference type="InterPro" id="IPR000504">
    <property type="entry name" value="RRM_dom"/>
</dbReference>
<name>A0AAN9C352_9CAEN</name>
<dbReference type="SMART" id="SM00360">
    <property type="entry name" value="RRM"/>
    <property type="match status" value="3"/>
</dbReference>
<dbReference type="AlphaFoldDB" id="A0AAN9C352"/>
<dbReference type="SUPFAM" id="SSF54928">
    <property type="entry name" value="RNA-binding domain, RBD"/>
    <property type="match status" value="2"/>
</dbReference>
<evidence type="ECO:0000256" key="2">
    <source>
        <dbReference type="ARBA" id="ARBA00022499"/>
    </source>
</evidence>
<feature type="domain" description="RRM" evidence="11">
    <location>
        <begin position="289"/>
        <end position="366"/>
    </location>
</feature>
<feature type="domain" description="RRM" evidence="11">
    <location>
        <begin position="4"/>
        <end position="83"/>
    </location>
</feature>
<proteinExistence type="predicted"/>
<sequence>MDGFVARLRGLPWSTTAEDLVKFFDECQIAGGEKGVHLTVSREGRASGEAFVEFESEEDVEKGIEKHNSHLGSRYIEVFRSKKSEMEWVVKRMGADHSNMSEACVKLRGLPFGCSKEEIAQFFTGFEIVPNGIMLPEDRLGRSTGEAFVQFASQEIAEKALGKHKERIGHRYIEIFKSSLAEANAVTGRDRGFRGSMGMGRPGPYDRGDRFGGPMGPGGGSMGMGYSRGGRGGRNVKGFFEDDFDDYNGGGFGFGGRGGRGGMRGRYPGMMDDRRNGPPGSQYISKTGHSVHMRGLPFQAQEQDIFEFFSPIQPVRVNFDFGGNGRPTGEANVDFATHQEAMEAMKKHKTNMQHRYIELFLNSTPSPRNSSEGGSYGGADMGSGFVGGNMGNNMGGMGTGMGTGMGGGGGYSNNGGNFGAGSNMGGGYNNMGSGSVGSGMGAGNMGGSMSAGGMGSGGMGGGSMTGGMGAGNMSGGMGGGNMGTGMGGSNMGSGMGGGYGGQGQFGASQQYGSSNMGGGGYGSMGGASGQSGGYGNQGMSSNYMSGNGGGYSSMGSSAMNNLANPNYTAF</sequence>
<feature type="domain" description="RRM" evidence="11">
    <location>
        <begin position="103"/>
        <end position="180"/>
    </location>
</feature>
<keyword evidence="2" id="KW-1017">Isopeptide bond</keyword>
<evidence type="ECO:0000256" key="6">
    <source>
        <dbReference type="ARBA" id="ARBA00022843"/>
    </source>
</evidence>
<dbReference type="InterPro" id="IPR035979">
    <property type="entry name" value="RBD_domain_sf"/>
</dbReference>
<keyword evidence="8" id="KW-0007">Acetylation</keyword>
<dbReference type="InterPro" id="IPR012677">
    <property type="entry name" value="Nucleotide-bd_a/b_plait_sf"/>
</dbReference>
<keyword evidence="6" id="KW-0832">Ubl conjugation</keyword>
<accession>A0AAN9C352</accession>
<evidence type="ECO:0000256" key="3">
    <source>
        <dbReference type="ARBA" id="ARBA00022553"/>
    </source>
</evidence>
<dbReference type="CDD" id="cd12503">
    <property type="entry name" value="RRM1_hnRNPH_GRSF1_like"/>
    <property type="match status" value="1"/>
</dbReference>
<evidence type="ECO:0000256" key="9">
    <source>
        <dbReference type="ARBA" id="ARBA00023242"/>
    </source>
</evidence>
<evidence type="ECO:0000313" key="13">
    <source>
        <dbReference type="Proteomes" id="UP001374579"/>
    </source>
</evidence>
<evidence type="ECO:0000259" key="11">
    <source>
        <dbReference type="PROSITE" id="PS50102"/>
    </source>
</evidence>
<organism evidence="12 13">
    <name type="scientific">Littorina saxatilis</name>
    <dbReference type="NCBI Taxonomy" id="31220"/>
    <lineage>
        <taxon>Eukaryota</taxon>
        <taxon>Metazoa</taxon>
        <taxon>Spiralia</taxon>
        <taxon>Lophotrochozoa</taxon>
        <taxon>Mollusca</taxon>
        <taxon>Gastropoda</taxon>
        <taxon>Caenogastropoda</taxon>
        <taxon>Littorinimorpha</taxon>
        <taxon>Littorinoidea</taxon>
        <taxon>Littorinidae</taxon>
        <taxon>Littorina</taxon>
    </lineage>
</organism>
<keyword evidence="13" id="KW-1185">Reference proteome</keyword>
<evidence type="ECO:0000256" key="8">
    <source>
        <dbReference type="ARBA" id="ARBA00022990"/>
    </source>
</evidence>
<dbReference type="FunFam" id="3.30.70.330:FF:000031">
    <property type="entry name" value="Heterogeneous nuclear ribonucleoprotein h3 isoform"/>
    <property type="match status" value="1"/>
</dbReference>
<evidence type="ECO:0000256" key="1">
    <source>
        <dbReference type="ARBA" id="ARBA00004123"/>
    </source>
</evidence>
<dbReference type="CDD" id="cd12506">
    <property type="entry name" value="RRM3_hnRNPH_CRSF1_like"/>
    <property type="match status" value="1"/>
</dbReference>
<dbReference type="Pfam" id="PF00076">
    <property type="entry name" value="RRM_1"/>
    <property type="match status" value="3"/>
</dbReference>
<dbReference type="PROSITE" id="PS50102">
    <property type="entry name" value="RRM"/>
    <property type="match status" value="3"/>
</dbReference>